<name>A0A2T4AS18_TRIHA</name>
<evidence type="ECO:0000256" key="1">
    <source>
        <dbReference type="SAM" id="MobiDB-lite"/>
    </source>
</evidence>
<dbReference type="AlphaFoldDB" id="A0A2T4AS18"/>
<accession>A0A2T4AS18</accession>
<evidence type="ECO:0000313" key="2">
    <source>
        <dbReference type="EMBL" id="PTB59748.1"/>
    </source>
</evidence>
<dbReference type="EMBL" id="KZ679676">
    <property type="protein sequence ID" value="PTB59748.1"/>
    <property type="molecule type" value="Genomic_DNA"/>
</dbReference>
<dbReference type="Proteomes" id="UP000241690">
    <property type="component" value="Unassembled WGS sequence"/>
</dbReference>
<reference evidence="2 3" key="1">
    <citation type="submission" date="2016-07" db="EMBL/GenBank/DDBJ databases">
        <title>Multiple horizontal gene transfer events from other fungi enriched the ability of initially mycotrophic Trichoderma (Ascomycota) to feed on dead plant biomass.</title>
        <authorList>
            <consortium name="DOE Joint Genome Institute"/>
            <person name="Aerts A."/>
            <person name="Atanasova L."/>
            <person name="Chenthamara K."/>
            <person name="Zhang J."/>
            <person name="Grujic M."/>
            <person name="Henrissat B."/>
            <person name="Kuo A."/>
            <person name="Salamov A."/>
            <person name="Lipzen A."/>
            <person name="Labutti K."/>
            <person name="Barry K."/>
            <person name="Miao Y."/>
            <person name="Rahimi M.J."/>
            <person name="Shen Q."/>
            <person name="Grigoriev I.V."/>
            <person name="Kubicek C.P."/>
            <person name="Druzhinina I.S."/>
        </authorList>
    </citation>
    <scope>NUCLEOTIDE SEQUENCE [LARGE SCALE GENOMIC DNA]</scope>
    <source>
        <strain evidence="2 3">CBS 226.95</strain>
    </source>
</reference>
<gene>
    <name evidence="2" type="ORF">M431DRAFT_478773</name>
</gene>
<organism evidence="2 3">
    <name type="scientific">Trichoderma harzianum CBS 226.95</name>
    <dbReference type="NCBI Taxonomy" id="983964"/>
    <lineage>
        <taxon>Eukaryota</taxon>
        <taxon>Fungi</taxon>
        <taxon>Dikarya</taxon>
        <taxon>Ascomycota</taxon>
        <taxon>Pezizomycotina</taxon>
        <taxon>Sordariomycetes</taxon>
        <taxon>Hypocreomycetidae</taxon>
        <taxon>Hypocreales</taxon>
        <taxon>Hypocreaceae</taxon>
        <taxon>Trichoderma</taxon>
    </lineage>
</organism>
<keyword evidence="3" id="KW-1185">Reference proteome</keyword>
<feature type="region of interest" description="Disordered" evidence="1">
    <location>
        <begin position="85"/>
        <end position="122"/>
    </location>
</feature>
<sequence length="122" mass="13193">MASAPCLSRATANSHRPLCACQTRLELRYGEHEGLDVWHIKGSHWDLSATAYKVAPITGRGLRTRQKRPTAGFSDTASGSWCVGSLWGASQRPRGGRRNGAAGPGESAPGQSHSRSKVRPRW</sequence>
<dbReference type="GeneID" id="36624276"/>
<dbReference type="RefSeq" id="XP_024779425.1">
    <property type="nucleotide sequence ID" value="XM_024915707.1"/>
</dbReference>
<proteinExistence type="predicted"/>
<protein>
    <submittedName>
        <fullName evidence="2">Uncharacterized protein</fullName>
    </submittedName>
</protein>
<evidence type="ECO:0000313" key="3">
    <source>
        <dbReference type="Proteomes" id="UP000241690"/>
    </source>
</evidence>